<accession>A0A0Q9Y8L3</accession>
<dbReference type="Proteomes" id="UP000053881">
    <property type="component" value="Unassembled WGS sequence"/>
</dbReference>
<feature type="chain" id="PRO_5039726867" description="Ricin B lectin domain-containing protein" evidence="1">
    <location>
        <begin position="26"/>
        <end position="87"/>
    </location>
</feature>
<dbReference type="Gene3D" id="2.80.10.50">
    <property type="match status" value="1"/>
</dbReference>
<name>A0A0Q9Y8L3_9BACI</name>
<gene>
    <name evidence="3" type="ORF">ACA29_07385</name>
</gene>
<dbReference type="Pfam" id="PF14200">
    <property type="entry name" value="RicinB_lectin_2"/>
    <property type="match status" value="1"/>
</dbReference>
<evidence type="ECO:0000259" key="2">
    <source>
        <dbReference type="Pfam" id="PF14200"/>
    </source>
</evidence>
<feature type="domain" description="Ricin B lectin" evidence="2">
    <location>
        <begin position="29"/>
        <end position="83"/>
    </location>
</feature>
<organism evidence="3 4">
    <name type="scientific">Lederbergia galactosidilytica</name>
    <dbReference type="NCBI Taxonomy" id="217031"/>
    <lineage>
        <taxon>Bacteria</taxon>
        <taxon>Bacillati</taxon>
        <taxon>Bacillota</taxon>
        <taxon>Bacilli</taxon>
        <taxon>Bacillales</taxon>
        <taxon>Bacillaceae</taxon>
        <taxon>Lederbergia</taxon>
    </lineage>
</organism>
<evidence type="ECO:0000256" key="1">
    <source>
        <dbReference type="SAM" id="SignalP"/>
    </source>
</evidence>
<dbReference type="SUPFAM" id="SSF50370">
    <property type="entry name" value="Ricin B-like lectins"/>
    <property type="match status" value="1"/>
</dbReference>
<evidence type="ECO:0000313" key="4">
    <source>
        <dbReference type="Proteomes" id="UP000053881"/>
    </source>
</evidence>
<dbReference type="InterPro" id="IPR035992">
    <property type="entry name" value="Ricin_B-like_lectins"/>
</dbReference>
<dbReference type="EMBL" id="LGPB01000068">
    <property type="protein sequence ID" value="KRG14106.1"/>
    <property type="molecule type" value="Genomic_DNA"/>
</dbReference>
<dbReference type="CDD" id="cd00161">
    <property type="entry name" value="beta-trefoil_Ricin-like"/>
    <property type="match status" value="1"/>
</dbReference>
<protein>
    <recommendedName>
        <fullName evidence="2">Ricin B lectin domain-containing protein</fullName>
    </recommendedName>
</protein>
<reference evidence="3 4" key="1">
    <citation type="submission" date="2015-06" db="EMBL/GenBank/DDBJ databases">
        <title>Genome sequencing project of Bacillus galactosidilyticus PL133.</title>
        <authorList>
            <person name="Gaiero J."/>
            <person name="Nicol R."/>
            <person name="Habash M."/>
        </authorList>
    </citation>
    <scope>NUCLEOTIDE SEQUENCE [LARGE SCALE GENOMIC DNA]</scope>
    <source>
        <strain evidence="3 4">PL133</strain>
    </source>
</reference>
<comment type="caution">
    <text evidence="3">The sequence shown here is derived from an EMBL/GenBank/DDBJ whole genome shotgun (WGS) entry which is preliminary data.</text>
</comment>
<evidence type="ECO:0000313" key="3">
    <source>
        <dbReference type="EMBL" id="KRG14106.1"/>
    </source>
</evidence>
<dbReference type="AlphaFoldDB" id="A0A0Q9Y8L3"/>
<keyword evidence="1" id="KW-0732">Signal</keyword>
<feature type="signal peptide" evidence="1">
    <location>
        <begin position="1"/>
        <end position="25"/>
    </location>
</feature>
<sequence>MFRKTLFSTIVFLGFLMLFSVSALANFDEGKSYVFINKNSGKVLDVYDWSSDDDVPLVQWDRNDLEVQQWKISGTDDWLLSNPKFLQ</sequence>
<dbReference type="InterPro" id="IPR000772">
    <property type="entry name" value="Ricin_B_lectin"/>
</dbReference>
<proteinExistence type="predicted"/>